<sequence length="506" mass="56952">MADSKQPRAEVQGSPELATETFHDGSEQSKRAFLASFSALEDKQIMRKVDRRFLLLIGMIYLFKNIDYTNAATVKVLQVGQPRNILKELHMTADQYNWVQSIYFISYIIFEVPCNLLLKKVSPRNWQTRIILSWGAVLACHAAVKNKEGYYTARWFLGMMEVGMFPGLAAQLCSWYRSDEMGRPMMWMFGLQHMSGIVGSLLAYGISYMNGLSGMSAWRWVYLLEGLATMLFGAVVFLALPDYPKSPRSRRWLTPREQEYLETRLSDNAPKTADPAFRKEEVVACLKDARTYAFMLAQFMTNFAGYGLSWMLPTVTTDLGFAGLPRNQLLNIPPAAGSVLGVVFAGWFLKRAYMPRPAFLILSGGGMLVFFILLAVLKNNVGIYVSVTFGTTFYAIWFIPFWAWRSATLKGATGAAFGLAFQNCIGQVGGVVAPQLFQSKFANNGYKTPFAVCAGATAGAFLASWWAWWLTRRVEWDVMRIRRLRAKAERMGEVYADDDVDVSGSR</sequence>
<feature type="region of interest" description="Disordered" evidence="6">
    <location>
        <begin position="1"/>
        <end position="24"/>
    </location>
</feature>
<keyword evidence="2" id="KW-0813">Transport</keyword>
<evidence type="ECO:0000256" key="2">
    <source>
        <dbReference type="ARBA" id="ARBA00022448"/>
    </source>
</evidence>
<evidence type="ECO:0000313" key="9">
    <source>
        <dbReference type="EMBL" id="KAK7542619.1"/>
    </source>
</evidence>
<feature type="transmembrane region" description="Helical" evidence="7">
    <location>
        <begin position="416"/>
        <end position="437"/>
    </location>
</feature>
<dbReference type="Proteomes" id="UP001360953">
    <property type="component" value="Unassembled WGS sequence"/>
</dbReference>
<feature type="transmembrane region" description="Helical" evidence="7">
    <location>
        <begin position="185"/>
        <end position="208"/>
    </location>
</feature>
<evidence type="ECO:0000256" key="1">
    <source>
        <dbReference type="ARBA" id="ARBA00004141"/>
    </source>
</evidence>
<organism evidence="9 10">
    <name type="scientific">Phyllosticta citribraziliensis</name>
    <dbReference type="NCBI Taxonomy" id="989973"/>
    <lineage>
        <taxon>Eukaryota</taxon>
        <taxon>Fungi</taxon>
        <taxon>Dikarya</taxon>
        <taxon>Ascomycota</taxon>
        <taxon>Pezizomycotina</taxon>
        <taxon>Dothideomycetes</taxon>
        <taxon>Dothideomycetes incertae sedis</taxon>
        <taxon>Botryosphaeriales</taxon>
        <taxon>Phyllostictaceae</taxon>
        <taxon>Phyllosticta</taxon>
    </lineage>
</organism>
<feature type="transmembrane region" description="Helical" evidence="7">
    <location>
        <begin position="53"/>
        <end position="78"/>
    </location>
</feature>
<dbReference type="RefSeq" id="XP_066658912.1">
    <property type="nucleotide sequence ID" value="XM_066802802.1"/>
</dbReference>
<feature type="transmembrane region" description="Helical" evidence="7">
    <location>
        <begin position="383"/>
        <end position="404"/>
    </location>
</feature>
<dbReference type="GeneID" id="92035708"/>
<dbReference type="InterPro" id="IPR020846">
    <property type="entry name" value="MFS_dom"/>
</dbReference>
<name>A0ABR1M4W1_9PEZI</name>
<comment type="subcellular location">
    <subcellularLocation>
        <location evidence="1">Membrane</location>
        <topology evidence="1">Multi-pass membrane protein</topology>
    </subcellularLocation>
</comment>
<protein>
    <submittedName>
        <fullName evidence="9">MFS transporter</fullName>
    </submittedName>
</protein>
<evidence type="ECO:0000256" key="3">
    <source>
        <dbReference type="ARBA" id="ARBA00022692"/>
    </source>
</evidence>
<dbReference type="InterPro" id="IPR036259">
    <property type="entry name" value="MFS_trans_sf"/>
</dbReference>
<dbReference type="PROSITE" id="PS50850">
    <property type="entry name" value="MFS"/>
    <property type="match status" value="1"/>
</dbReference>
<keyword evidence="10" id="KW-1185">Reference proteome</keyword>
<dbReference type="Pfam" id="PF07690">
    <property type="entry name" value="MFS_1"/>
    <property type="match status" value="1"/>
</dbReference>
<dbReference type="Gene3D" id="1.20.1250.20">
    <property type="entry name" value="MFS general substrate transporter like domains"/>
    <property type="match status" value="2"/>
</dbReference>
<evidence type="ECO:0000256" key="4">
    <source>
        <dbReference type="ARBA" id="ARBA00022989"/>
    </source>
</evidence>
<feature type="transmembrane region" description="Helical" evidence="7">
    <location>
        <begin position="449"/>
        <end position="470"/>
    </location>
</feature>
<dbReference type="SUPFAM" id="SSF103473">
    <property type="entry name" value="MFS general substrate transporter"/>
    <property type="match status" value="1"/>
</dbReference>
<reference evidence="9 10" key="1">
    <citation type="submission" date="2024-04" db="EMBL/GenBank/DDBJ databases">
        <title>Phyllosticta paracitricarpa is synonymous to the EU quarantine fungus P. citricarpa based on phylogenomic analyses.</title>
        <authorList>
            <consortium name="Lawrence Berkeley National Laboratory"/>
            <person name="Van ingen-buijs V.A."/>
            <person name="Van westerhoven A.C."/>
            <person name="Haridas S."/>
            <person name="Skiadas P."/>
            <person name="Martin F."/>
            <person name="Groenewald J.Z."/>
            <person name="Crous P.W."/>
            <person name="Seidl M.F."/>
        </authorList>
    </citation>
    <scope>NUCLEOTIDE SEQUENCE [LARGE SCALE GENOMIC DNA]</scope>
    <source>
        <strain evidence="9 10">CPC 17464</strain>
    </source>
</reference>
<proteinExistence type="predicted"/>
<comment type="caution">
    <text evidence="9">The sequence shown here is derived from an EMBL/GenBank/DDBJ whole genome shotgun (WGS) entry which is preliminary data.</text>
</comment>
<evidence type="ECO:0000256" key="7">
    <source>
        <dbReference type="SAM" id="Phobius"/>
    </source>
</evidence>
<keyword evidence="5 7" id="KW-0472">Membrane</keyword>
<gene>
    <name evidence="9" type="ORF">J3D65DRAFT_664974</name>
</gene>
<dbReference type="PANTHER" id="PTHR43791">
    <property type="entry name" value="PERMEASE-RELATED"/>
    <property type="match status" value="1"/>
</dbReference>
<evidence type="ECO:0000313" key="10">
    <source>
        <dbReference type="Proteomes" id="UP001360953"/>
    </source>
</evidence>
<feature type="domain" description="Major facilitator superfamily (MFS) profile" evidence="8">
    <location>
        <begin position="53"/>
        <end position="472"/>
    </location>
</feature>
<evidence type="ECO:0000259" key="8">
    <source>
        <dbReference type="PROSITE" id="PS50850"/>
    </source>
</evidence>
<keyword evidence="4 7" id="KW-1133">Transmembrane helix</keyword>
<feature type="transmembrane region" description="Helical" evidence="7">
    <location>
        <begin position="98"/>
        <end position="118"/>
    </location>
</feature>
<feature type="transmembrane region" description="Helical" evidence="7">
    <location>
        <begin position="332"/>
        <end position="349"/>
    </location>
</feature>
<feature type="transmembrane region" description="Helical" evidence="7">
    <location>
        <begin position="220"/>
        <end position="240"/>
    </location>
</feature>
<evidence type="ECO:0000256" key="6">
    <source>
        <dbReference type="SAM" id="MobiDB-lite"/>
    </source>
</evidence>
<feature type="transmembrane region" description="Helical" evidence="7">
    <location>
        <begin position="292"/>
        <end position="312"/>
    </location>
</feature>
<evidence type="ECO:0000256" key="5">
    <source>
        <dbReference type="ARBA" id="ARBA00023136"/>
    </source>
</evidence>
<dbReference type="InterPro" id="IPR011701">
    <property type="entry name" value="MFS"/>
</dbReference>
<accession>A0ABR1M4W1</accession>
<dbReference type="PANTHER" id="PTHR43791:SF91">
    <property type="entry name" value="MAJOR FACILITATOR SUPERFAMILY (MFS) PROFILE DOMAIN-CONTAINING PROTEIN-RELATED"/>
    <property type="match status" value="1"/>
</dbReference>
<dbReference type="EMBL" id="JBBPEH010000002">
    <property type="protein sequence ID" value="KAK7542619.1"/>
    <property type="molecule type" value="Genomic_DNA"/>
</dbReference>
<keyword evidence="3 7" id="KW-0812">Transmembrane</keyword>
<feature type="transmembrane region" description="Helical" evidence="7">
    <location>
        <begin position="358"/>
        <end position="377"/>
    </location>
</feature>